<dbReference type="InterPro" id="IPR029044">
    <property type="entry name" value="Nucleotide-diphossugar_trans"/>
</dbReference>
<dbReference type="CDD" id="cd00761">
    <property type="entry name" value="Glyco_tranf_GTA_type"/>
    <property type="match status" value="1"/>
</dbReference>
<dbReference type="Pfam" id="PF00535">
    <property type="entry name" value="Glycos_transf_2"/>
    <property type="match status" value="1"/>
</dbReference>
<dbReference type="PANTHER" id="PTHR43685">
    <property type="entry name" value="GLYCOSYLTRANSFERASE"/>
    <property type="match status" value="1"/>
</dbReference>
<dbReference type="InterPro" id="IPR050834">
    <property type="entry name" value="Glycosyltransf_2"/>
</dbReference>
<dbReference type="InterPro" id="IPR001173">
    <property type="entry name" value="Glyco_trans_2-like"/>
</dbReference>
<dbReference type="PANTHER" id="PTHR43685:SF2">
    <property type="entry name" value="GLYCOSYLTRANSFERASE 2-LIKE DOMAIN-CONTAINING PROTEIN"/>
    <property type="match status" value="1"/>
</dbReference>
<dbReference type="AlphaFoldDB" id="A0A6I6MSC1"/>
<name>A0A6I6MSC1_9CAUL</name>
<dbReference type="RefSeq" id="WP_158765020.1">
    <property type="nucleotide sequence ID" value="NZ_CP047045.1"/>
</dbReference>
<organism evidence="2 3">
    <name type="scientific">Terricaulis silvestris</name>
    <dbReference type="NCBI Taxonomy" id="2686094"/>
    <lineage>
        <taxon>Bacteria</taxon>
        <taxon>Pseudomonadati</taxon>
        <taxon>Pseudomonadota</taxon>
        <taxon>Alphaproteobacteria</taxon>
        <taxon>Caulobacterales</taxon>
        <taxon>Caulobacteraceae</taxon>
        <taxon>Terricaulis</taxon>
    </lineage>
</organism>
<evidence type="ECO:0000313" key="3">
    <source>
        <dbReference type="Proteomes" id="UP000431269"/>
    </source>
</evidence>
<gene>
    <name evidence="2" type="primary">spsA</name>
    <name evidence="2" type="ORF">DSM104635_00869</name>
</gene>
<dbReference type="Proteomes" id="UP000431269">
    <property type="component" value="Chromosome"/>
</dbReference>
<evidence type="ECO:0000259" key="1">
    <source>
        <dbReference type="Pfam" id="PF00535"/>
    </source>
</evidence>
<reference evidence="3" key="1">
    <citation type="submission" date="2019-12" db="EMBL/GenBank/DDBJ databases">
        <title>Complete genome of Terracaulis silvestris 0127_4.</title>
        <authorList>
            <person name="Vieira S."/>
            <person name="Riedel T."/>
            <person name="Sproer C."/>
            <person name="Pascual J."/>
            <person name="Boedeker C."/>
            <person name="Overmann J."/>
        </authorList>
    </citation>
    <scope>NUCLEOTIDE SEQUENCE [LARGE SCALE GENOMIC DNA]</scope>
    <source>
        <strain evidence="3">0127_4</strain>
    </source>
</reference>
<dbReference type="SUPFAM" id="SSF53448">
    <property type="entry name" value="Nucleotide-diphospho-sugar transferases"/>
    <property type="match status" value="1"/>
</dbReference>
<dbReference type="Gene3D" id="3.90.550.10">
    <property type="entry name" value="Spore Coat Polysaccharide Biosynthesis Protein SpsA, Chain A"/>
    <property type="match status" value="1"/>
</dbReference>
<feature type="domain" description="Glycosyltransferase 2-like" evidence="1">
    <location>
        <begin position="9"/>
        <end position="132"/>
    </location>
</feature>
<sequence length="291" mass="32768">MTSQAPTVSAVITSYNRPDTLVQAVESVLAQTRPPIEILVLDNRSDFDVNELLRPYEGRVRAWRNAENLGVSGSRNAGAAAAQGDFVAYLDDDDEWMPEKLERQAAKIGDALMSVCGKLRVPGDQLDVLPEQWIEPDDLKRGNAFCGGSGFFCRKALFDKVRFDTALSFGEDWDFMIQAAKIAPIFYQAEPLFWYHLPLEKPSLTNAVKRMRPQDLERRFAAAEKNKAFLGDHFYRRRIAEDALAFVTSRPDPLDFVAYSIRRAGLGATASVLSDRIFRRFSRQARRSNPG</sequence>
<proteinExistence type="predicted"/>
<dbReference type="KEGG" id="tsv:DSM104635_00869"/>
<keyword evidence="3" id="KW-1185">Reference proteome</keyword>
<protein>
    <submittedName>
        <fullName evidence="2">Spore coat polysaccharide biosynthesis protein SpsA</fullName>
    </submittedName>
</protein>
<dbReference type="EMBL" id="CP047045">
    <property type="protein sequence ID" value="QGZ94053.1"/>
    <property type="molecule type" value="Genomic_DNA"/>
</dbReference>
<accession>A0A6I6MSC1</accession>
<evidence type="ECO:0000313" key="2">
    <source>
        <dbReference type="EMBL" id="QGZ94053.1"/>
    </source>
</evidence>